<dbReference type="EMBL" id="MN738983">
    <property type="protein sequence ID" value="QHT34020.1"/>
    <property type="molecule type" value="Genomic_DNA"/>
</dbReference>
<accession>A0A6C0F0U4</accession>
<proteinExistence type="predicted"/>
<protein>
    <submittedName>
        <fullName evidence="1">Uncharacterized protein</fullName>
    </submittedName>
</protein>
<name>A0A6C0F0U4_9ZZZZ</name>
<sequence>MAPLKIKNDDLLMNQYTIDMLEQNINNLSLWTLLKTQHLNAIFCFKYILDSNERYAKDEDDEDICLRDIIQWQPHIQEKEIYSLFTAKG</sequence>
<dbReference type="AlphaFoldDB" id="A0A6C0F0U4"/>
<organism evidence="1">
    <name type="scientific">viral metagenome</name>
    <dbReference type="NCBI Taxonomy" id="1070528"/>
    <lineage>
        <taxon>unclassified sequences</taxon>
        <taxon>metagenomes</taxon>
        <taxon>organismal metagenomes</taxon>
    </lineage>
</organism>
<reference evidence="1" key="1">
    <citation type="journal article" date="2020" name="Nature">
        <title>Giant virus diversity and host interactions through global metagenomics.</title>
        <authorList>
            <person name="Schulz F."/>
            <person name="Roux S."/>
            <person name="Paez-Espino D."/>
            <person name="Jungbluth S."/>
            <person name="Walsh D.A."/>
            <person name="Denef V.J."/>
            <person name="McMahon K.D."/>
            <person name="Konstantinidis K.T."/>
            <person name="Eloe-Fadrosh E.A."/>
            <person name="Kyrpides N.C."/>
            <person name="Woyke T."/>
        </authorList>
    </citation>
    <scope>NUCLEOTIDE SEQUENCE</scope>
    <source>
        <strain evidence="1">GVMAG-M-3300009161-52</strain>
    </source>
</reference>
<evidence type="ECO:0000313" key="1">
    <source>
        <dbReference type="EMBL" id="QHT34020.1"/>
    </source>
</evidence>